<dbReference type="EMBL" id="CM003604">
    <property type="protein sequence ID" value="KYP75230.1"/>
    <property type="molecule type" value="Genomic_DNA"/>
</dbReference>
<gene>
    <name evidence="6" type="ORF">KK1_007936</name>
</gene>
<dbReference type="PANTHER" id="PTHR32099">
    <property type="entry name" value="CYSTEINE-RICH REPEAT SECRETORY PROTEIN"/>
    <property type="match status" value="1"/>
</dbReference>
<dbReference type="PANTHER" id="PTHR32099:SF51">
    <property type="entry name" value="CYSTEINE-RICH RECEPTOR-LIKE PROTEIN KINASE 25 ISOFORM X1"/>
    <property type="match status" value="1"/>
</dbReference>
<keyword evidence="1 4" id="KW-0732">Signal</keyword>
<proteinExistence type="predicted"/>
<keyword evidence="7" id="KW-1185">Reference proteome</keyword>
<dbReference type="Proteomes" id="UP000075243">
    <property type="component" value="Chromosome 2"/>
</dbReference>
<dbReference type="CDD" id="cd23509">
    <property type="entry name" value="Gnk2-like"/>
    <property type="match status" value="2"/>
</dbReference>
<feature type="chain" id="PRO_5007589560" evidence="4">
    <location>
        <begin position="23"/>
        <end position="325"/>
    </location>
</feature>
<sequence>MANCYLCVWFVCCVLLTSGGSGEVNSEDFHYFCDSNNDRGNYSTNERYRTNLNHVLNIVALQTSNKNGFHSTWSGEDASKVNAIAQCRGDVTATECRQCLIQSVFNLTSLCPNRKEAIGWYENEKCMLRYSDRSIEGLNEIGPAYFVWNLHDAPNPQHFNQVVKNLLDGLRTTAASALSARKYAASTATGPDAQLVYGLAQCTPDLSGPQCNNCLLQSIAEIPRCCNNRIGARILRPSCYVSYYNKISTKHGQLRIPAADSPRTKHLILFCSRKSYDHSSPTTRKQQGNSEKEQNTNFPYLTQGNRASGNLNEEEEMKKEELEEE</sequence>
<name>A0A151U7G0_CAJCA</name>
<dbReference type="Gene3D" id="3.30.430.20">
    <property type="entry name" value="Gnk2 domain, C-X8-C-X2-C motif"/>
    <property type="match status" value="2"/>
</dbReference>
<dbReference type="PROSITE" id="PS51473">
    <property type="entry name" value="GNK2"/>
    <property type="match status" value="2"/>
</dbReference>
<evidence type="ECO:0000313" key="7">
    <source>
        <dbReference type="Proteomes" id="UP000075243"/>
    </source>
</evidence>
<accession>A0A151U7G0</accession>
<dbReference type="Pfam" id="PF01657">
    <property type="entry name" value="Stress-antifung"/>
    <property type="match status" value="2"/>
</dbReference>
<feature type="domain" description="Gnk2-homologous" evidence="5">
    <location>
        <begin position="30"/>
        <end position="135"/>
    </location>
</feature>
<dbReference type="FunFam" id="3.30.430.20:FF:000002">
    <property type="entry name" value="Cysteine-rich receptor-like protein kinase 10"/>
    <property type="match status" value="1"/>
</dbReference>
<organism evidence="6 7">
    <name type="scientific">Cajanus cajan</name>
    <name type="common">Pigeon pea</name>
    <name type="synonym">Cajanus indicus</name>
    <dbReference type="NCBI Taxonomy" id="3821"/>
    <lineage>
        <taxon>Eukaryota</taxon>
        <taxon>Viridiplantae</taxon>
        <taxon>Streptophyta</taxon>
        <taxon>Embryophyta</taxon>
        <taxon>Tracheophyta</taxon>
        <taxon>Spermatophyta</taxon>
        <taxon>Magnoliopsida</taxon>
        <taxon>eudicotyledons</taxon>
        <taxon>Gunneridae</taxon>
        <taxon>Pentapetalae</taxon>
        <taxon>rosids</taxon>
        <taxon>fabids</taxon>
        <taxon>Fabales</taxon>
        <taxon>Fabaceae</taxon>
        <taxon>Papilionoideae</taxon>
        <taxon>50 kb inversion clade</taxon>
        <taxon>NPAAA clade</taxon>
        <taxon>indigoferoid/millettioid clade</taxon>
        <taxon>Phaseoleae</taxon>
        <taxon>Cajanus</taxon>
    </lineage>
</organism>
<protein>
    <submittedName>
        <fullName evidence="6">Cysteine-rich receptor-like protein kinase 26</fullName>
    </submittedName>
</protein>
<evidence type="ECO:0000313" key="6">
    <source>
        <dbReference type="EMBL" id="KYP75230.1"/>
    </source>
</evidence>
<dbReference type="STRING" id="3821.A0A151U7G0"/>
<feature type="region of interest" description="Disordered" evidence="3">
    <location>
        <begin position="276"/>
        <end position="325"/>
    </location>
</feature>
<feature type="compositionally biased region" description="Basic and acidic residues" evidence="3">
    <location>
        <begin position="316"/>
        <end position="325"/>
    </location>
</feature>
<evidence type="ECO:0000256" key="3">
    <source>
        <dbReference type="SAM" id="MobiDB-lite"/>
    </source>
</evidence>
<evidence type="ECO:0000256" key="1">
    <source>
        <dbReference type="ARBA" id="ARBA00022729"/>
    </source>
</evidence>
<dbReference type="AlphaFoldDB" id="A0A151U7G0"/>
<keyword evidence="2" id="KW-0677">Repeat</keyword>
<feature type="signal peptide" evidence="4">
    <location>
        <begin position="1"/>
        <end position="22"/>
    </location>
</feature>
<dbReference type="InterPro" id="IPR002902">
    <property type="entry name" value="GNK2"/>
</dbReference>
<dbReference type="InterPro" id="IPR038408">
    <property type="entry name" value="GNK2_sf"/>
</dbReference>
<evidence type="ECO:0000256" key="4">
    <source>
        <dbReference type="SAM" id="SignalP"/>
    </source>
</evidence>
<evidence type="ECO:0000259" key="5">
    <source>
        <dbReference type="PROSITE" id="PS51473"/>
    </source>
</evidence>
<dbReference type="Gramene" id="C.cajan_07723.t">
    <property type="protein sequence ID" value="C.cajan_07723.t"/>
    <property type="gene ID" value="C.cajan_07723"/>
</dbReference>
<feature type="domain" description="Gnk2-homologous" evidence="5">
    <location>
        <begin position="141"/>
        <end position="248"/>
    </location>
</feature>
<reference evidence="6 7" key="1">
    <citation type="journal article" date="2012" name="Nat. Biotechnol.">
        <title>Draft genome sequence of pigeonpea (Cajanus cajan), an orphan legume crop of resource-poor farmers.</title>
        <authorList>
            <person name="Varshney R.K."/>
            <person name="Chen W."/>
            <person name="Li Y."/>
            <person name="Bharti A.K."/>
            <person name="Saxena R.K."/>
            <person name="Schlueter J.A."/>
            <person name="Donoghue M.T."/>
            <person name="Azam S."/>
            <person name="Fan G."/>
            <person name="Whaley A.M."/>
            <person name="Farmer A.D."/>
            <person name="Sheridan J."/>
            <person name="Iwata A."/>
            <person name="Tuteja R."/>
            <person name="Penmetsa R.V."/>
            <person name="Wu W."/>
            <person name="Upadhyaya H.D."/>
            <person name="Yang S.P."/>
            <person name="Shah T."/>
            <person name="Saxena K.B."/>
            <person name="Michael T."/>
            <person name="McCombie W.R."/>
            <person name="Yang B."/>
            <person name="Zhang G."/>
            <person name="Yang H."/>
            <person name="Wang J."/>
            <person name="Spillane C."/>
            <person name="Cook D.R."/>
            <person name="May G.D."/>
            <person name="Xu X."/>
            <person name="Jackson S.A."/>
        </authorList>
    </citation>
    <scope>NUCLEOTIDE SEQUENCE [LARGE SCALE GENOMIC DNA]</scope>
    <source>
        <strain evidence="7">cv. Asha</strain>
    </source>
</reference>
<feature type="compositionally biased region" description="Polar residues" evidence="3">
    <location>
        <begin position="278"/>
        <end position="309"/>
    </location>
</feature>
<evidence type="ECO:0000256" key="2">
    <source>
        <dbReference type="ARBA" id="ARBA00022737"/>
    </source>
</evidence>